<dbReference type="EMBL" id="BMAR01000032">
    <property type="protein sequence ID" value="GFR49670.1"/>
    <property type="molecule type" value="Genomic_DNA"/>
</dbReference>
<keyword evidence="3" id="KW-1185">Reference proteome</keyword>
<feature type="compositionally biased region" description="Low complexity" evidence="1">
    <location>
        <begin position="93"/>
        <end position="107"/>
    </location>
</feature>
<feature type="compositionally biased region" description="Low complexity" evidence="1">
    <location>
        <begin position="71"/>
        <end position="82"/>
    </location>
</feature>
<dbReference type="AlphaFoldDB" id="A0AAD3HR80"/>
<evidence type="ECO:0000256" key="1">
    <source>
        <dbReference type="SAM" id="MobiDB-lite"/>
    </source>
</evidence>
<organism evidence="2 3">
    <name type="scientific">Astrephomene gubernaculifera</name>
    <dbReference type="NCBI Taxonomy" id="47775"/>
    <lineage>
        <taxon>Eukaryota</taxon>
        <taxon>Viridiplantae</taxon>
        <taxon>Chlorophyta</taxon>
        <taxon>core chlorophytes</taxon>
        <taxon>Chlorophyceae</taxon>
        <taxon>CS clade</taxon>
        <taxon>Chlamydomonadales</taxon>
        <taxon>Astrephomenaceae</taxon>
        <taxon>Astrephomene</taxon>
    </lineage>
</organism>
<feature type="compositionally biased region" description="Polar residues" evidence="1">
    <location>
        <begin position="108"/>
        <end position="120"/>
    </location>
</feature>
<comment type="caution">
    <text evidence="2">The sequence shown here is derived from an EMBL/GenBank/DDBJ whole genome shotgun (WGS) entry which is preliminary data.</text>
</comment>
<name>A0AAD3HR80_9CHLO</name>
<sequence>MERSSAYRSSSKWLRRMTPSRTSYGLRAGYVPLPRRIAATATGSKNGNKGPVIVMRTLGPGMPGPDAKPAGSHTSSSGSSGSVWDSKDRSAVNGNGFNGNTNSSNGNLSYTPSSVSSIDD</sequence>
<feature type="compositionally biased region" description="Polar residues" evidence="1">
    <location>
        <begin position="1"/>
        <end position="12"/>
    </location>
</feature>
<gene>
    <name evidence="2" type="ORF">Agub_g11816</name>
</gene>
<evidence type="ECO:0000313" key="3">
    <source>
        <dbReference type="Proteomes" id="UP001054857"/>
    </source>
</evidence>
<evidence type="ECO:0000313" key="2">
    <source>
        <dbReference type="EMBL" id="GFR49670.1"/>
    </source>
</evidence>
<accession>A0AAD3HR80</accession>
<protein>
    <submittedName>
        <fullName evidence="2">Uncharacterized protein</fullName>
    </submittedName>
</protein>
<reference evidence="2 3" key="1">
    <citation type="journal article" date="2021" name="Sci. Rep.">
        <title>Genome sequencing of the multicellular alga Astrephomene provides insights into convergent evolution of germ-soma differentiation.</title>
        <authorList>
            <person name="Yamashita S."/>
            <person name="Yamamoto K."/>
            <person name="Matsuzaki R."/>
            <person name="Suzuki S."/>
            <person name="Yamaguchi H."/>
            <person name="Hirooka S."/>
            <person name="Minakuchi Y."/>
            <person name="Miyagishima S."/>
            <person name="Kawachi M."/>
            <person name="Toyoda A."/>
            <person name="Nozaki H."/>
        </authorList>
    </citation>
    <scope>NUCLEOTIDE SEQUENCE [LARGE SCALE GENOMIC DNA]</scope>
    <source>
        <strain evidence="2 3">NIES-4017</strain>
    </source>
</reference>
<dbReference type="Proteomes" id="UP001054857">
    <property type="component" value="Unassembled WGS sequence"/>
</dbReference>
<proteinExistence type="predicted"/>
<feature type="region of interest" description="Disordered" evidence="1">
    <location>
        <begin position="1"/>
        <end position="120"/>
    </location>
</feature>
<feature type="non-terminal residue" evidence="2">
    <location>
        <position position="120"/>
    </location>
</feature>